<feature type="compositionally biased region" description="Low complexity" evidence="1">
    <location>
        <begin position="59"/>
        <end position="81"/>
    </location>
</feature>
<dbReference type="PROSITE" id="PS51257">
    <property type="entry name" value="PROKAR_LIPOPROTEIN"/>
    <property type="match status" value="1"/>
</dbReference>
<protein>
    <recommendedName>
        <fullName evidence="4">Lipoprotein</fullName>
    </recommendedName>
</protein>
<accession>A0A9D9DCP0</accession>
<evidence type="ECO:0000313" key="3">
    <source>
        <dbReference type="Proteomes" id="UP000823631"/>
    </source>
</evidence>
<reference evidence="2" key="2">
    <citation type="journal article" date="2021" name="PeerJ">
        <title>Extensive microbial diversity within the chicken gut microbiome revealed by metagenomics and culture.</title>
        <authorList>
            <person name="Gilroy R."/>
            <person name="Ravi A."/>
            <person name="Getino M."/>
            <person name="Pursley I."/>
            <person name="Horton D.L."/>
            <person name="Alikhan N.F."/>
            <person name="Baker D."/>
            <person name="Gharbi K."/>
            <person name="Hall N."/>
            <person name="Watson M."/>
            <person name="Adriaenssens E.M."/>
            <person name="Foster-Nyarko E."/>
            <person name="Jarju S."/>
            <person name="Secka A."/>
            <person name="Antonio M."/>
            <person name="Oren A."/>
            <person name="Chaudhuri R.R."/>
            <person name="La Ragione R."/>
            <person name="Hildebrand F."/>
            <person name="Pallen M.J."/>
        </authorList>
    </citation>
    <scope>NUCLEOTIDE SEQUENCE</scope>
    <source>
        <strain evidence="2">17213</strain>
    </source>
</reference>
<sequence>MQRLLCVGMSALLLALLGGCGLKYDLYLPDSQNGSSTSQTELTIFSTEEPAEAGEQTPSADPAAAAETSAASAASAAAEEE</sequence>
<dbReference type="AlphaFoldDB" id="A0A9D9DCP0"/>
<feature type="compositionally biased region" description="Polar residues" evidence="1">
    <location>
        <begin position="32"/>
        <end position="46"/>
    </location>
</feature>
<proteinExistence type="predicted"/>
<name>A0A9D9DCP0_9GAMM</name>
<reference evidence="2" key="1">
    <citation type="submission" date="2020-10" db="EMBL/GenBank/DDBJ databases">
        <authorList>
            <person name="Gilroy R."/>
        </authorList>
    </citation>
    <scope>NUCLEOTIDE SEQUENCE</scope>
    <source>
        <strain evidence="2">17213</strain>
    </source>
</reference>
<feature type="region of interest" description="Disordered" evidence="1">
    <location>
        <begin position="32"/>
        <end position="81"/>
    </location>
</feature>
<evidence type="ECO:0000256" key="1">
    <source>
        <dbReference type="SAM" id="MobiDB-lite"/>
    </source>
</evidence>
<organism evidence="2 3">
    <name type="scientific">Candidatus Avisuccinivibrio stercorigallinarum</name>
    <dbReference type="NCBI Taxonomy" id="2840704"/>
    <lineage>
        <taxon>Bacteria</taxon>
        <taxon>Pseudomonadati</taxon>
        <taxon>Pseudomonadota</taxon>
        <taxon>Gammaproteobacteria</taxon>
        <taxon>Aeromonadales</taxon>
        <taxon>Succinivibrionaceae</taxon>
        <taxon>Succinivibrionaceae incertae sedis</taxon>
        <taxon>Candidatus Avisuccinivibrio</taxon>
    </lineage>
</organism>
<gene>
    <name evidence="2" type="ORF">IAB19_05955</name>
</gene>
<evidence type="ECO:0008006" key="4">
    <source>
        <dbReference type="Google" id="ProtNLM"/>
    </source>
</evidence>
<dbReference type="Proteomes" id="UP000823631">
    <property type="component" value="Unassembled WGS sequence"/>
</dbReference>
<evidence type="ECO:0000313" key="2">
    <source>
        <dbReference type="EMBL" id="MBO8415905.1"/>
    </source>
</evidence>
<comment type="caution">
    <text evidence="2">The sequence shown here is derived from an EMBL/GenBank/DDBJ whole genome shotgun (WGS) entry which is preliminary data.</text>
</comment>
<dbReference type="EMBL" id="JADINH010000127">
    <property type="protein sequence ID" value="MBO8415905.1"/>
    <property type="molecule type" value="Genomic_DNA"/>
</dbReference>